<dbReference type="InterPro" id="IPR005105">
    <property type="entry name" value="GlnD_Uridyltrans_N"/>
</dbReference>
<accession>A0ABZ2C7Y4</accession>
<reference evidence="3 4" key="1">
    <citation type="submission" date="2023-10" db="EMBL/GenBank/DDBJ databases">
        <title>Niallia locisalis sp.nov. isolated from a salt pond sample.</title>
        <authorList>
            <person name="Li X.-J."/>
            <person name="Dong L."/>
        </authorList>
    </citation>
    <scope>NUCLEOTIDE SEQUENCE [LARGE SCALE GENOMIC DNA]</scope>
    <source>
        <strain evidence="3 4">DSM 29761</strain>
    </source>
</reference>
<evidence type="ECO:0000313" key="3">
    <source>
        <dbReference type="EMBL" id="WVX78983.1"/>
    </source>
</evidence>
<evidence type="ECO:0000259" key="1">
    <source>
        <dbReference type="Pfam" id="PF03445"/>
    </source>
</evidence>
<evidence type="ECO:0000313" key="4">
    <source>
        <dbReference type="Proteomes" id="UP001357223"/>
    </source>
</evidence>
<dbReference type="CDD" id="cd05401">
    <property type="entry name" value="NT_GlnE_GlnD_like"/>
    <property type="match status" value="1"/>
</dbReference>
<evidence type="ECO:0000259" key="2">
    <source>
        <dbReference type="Pfam" id="PF10335"/>
    </source>
</evidence>
<keyword evidence="4" id="KW-1185">Reference proteome</keyword>
<dbReference type="Pfam" id="PF03445">
    <property type="entry name" value="DUF294"/>
    <property type="match status" value="1"/>
</dbReference>
<proteinExistence type="predicted"/>
<feature type="domain" description="Protein-PII uridylyltransferase N-terminal" evidence="1">
    <location>
        <begin position="26"/>
        <end position="140"/>
    </location>
</feature>
<dbReference type="EMBL" id="CP137640">
    <property type="protein sequence ID" value="WVX78983.1"/>
    <property type="molecule type" value="Genomic_DNA"/>
</dbReference>
<dbReference type="Pfam" id="PF10335">
    <property type="entry name" value="DUF294_C"/>
    <property type="match status" value="1"/>
</dbReference>
<dbReference type="InterPro" id="IPR018821">
    <property type="entry name" value="DUF294_put_nucleoTrafse_sb-bd"/>
</dbReference>
<dbReference type="RefSeq" id="WP_338447917.1">
    <property type="nucleotide sequence ID" value="NZ_CP137640.1"/>
</dbReference>
<protein>
    <submittedName>
        <fullName evidence="3">DUF294 nucleotidyltransferase-like domain-containing protein</fullName>
    </submittedName>
</protein>
<gene>
    <name evidence="3" type="ORF">R4Z09_16885</name>
</gene>
<organism evidence="3 4">
    <name type="scientific">Niallia oryzisoli</name>
    <dbReference type="NCBI Taxonomy" id="1737571"/>
    <lineage>
        <taxon>Bacteria</taxon>
        <taxon>Bacillati</taxon>
        <taxon>Bacillota</taxon>
        <taxon>Bacilli</taxon>
        <taxon>Bacillales</taxon>
        <taxon>Bacillaceae</taxon>
        <taxon>Niallia</taxon>
    </lineage>
</organism>
<feature type="domain" description="DUF294" evidence="2">
    <location>
        <begin position="180"/>
        <end position="317"/>
    </location>
</feature>
<sequence>MTNFVTYESIRMWREAQIYEYTADTHSLNSFHDLVMYKVLKAAINRLNLGDPPCDFCWFIAGSGGRMEQEIISDQDHGIIFEISSEKNEAYFLKLGKEVSFGLNLVGYPYCQGNIMSSNPLWCKSIDAWLEQLYKWMEERSLESIRNLQIFYDARCLYGNADYVQQLKLYIYDYQNQQPILLKRLMDSVMHIKNAIGPLGQIIVIDHGRYQGSINLKYSAFLPYVNAIRILAIKEGLYETSTLERMEALFRHNDYADELARSKTYFAKLLDYRLTLVKGNTYEDTHFLKIKDVNKSDRKEMKQILKEGIRLHQYVSRLVLSSCSG</sequence>
<dbReference type="Proteomes" id="UP001357223">
    <property type="component" value="Chromosome"/>
</dbReference>
<name>A0ABZ2C7Y4_9BACI</name>